<dbReference type="RefSeq" id="WP_109741285.1">
    <property type="nucleotide sequence ID" value="NZ_QGGO01000002.1"/>
</dbReference>
<reference evidence="2 3" key="1">
    <citation type="submission" date="2018-05" db="EMBL/GenBank/DDBJ databases">
        <title>Genomic Encyclopedia of Archaeal and Bacterial Type Strains, Phase II (KMG-II): from individual species to whole genera.</title>
        <authorList>
            <person name="Goeker M."/>
        </authorList>
    </citation>
    <scope>NUCLEOTIDE SEQUENCE [LARGE SCALE GENOMIC DNA]</scope>
    <source>
        <strain evidence="2 3">DSM 22214</strain>
    </source>
</reference>
<name>A0A316EGS3_9BACT</name>
<comment type="caution">
    <text evidence="2">The sequence shown here is derived from an EMBL/GenBank/DDBJ whole genome shotgun (WGS) entry which is preliminary data.</text>
</comment>
<keyword evidence="3" id="KW-1185">Reference proteome</keyword>
<keyword evidence="1" id="KW-0812">Transmembrane</keyword>
<organism evidence="2 3">
    <name type="scientific">Arcicella aurantiaca</name>
    <dbReference type="NCBI Taxonomy" id="591202"/>
    <lineage>
        <taxon>Bacteria</taxon>
        <taxon>Pseudomonadati</taxon>
        <taxon>Bacteroidota</taxon>
        <taxon>Cytophagia</taxon>
        <taxon>Cytophagales</taxon>
        <taxon>Flectobacillaceae</taxon>
        <taxon>Arcicella</taxon>
    </lineage>
</organism>
<keyword evidence="1" id="KW-1133">Transmembrane helix</keyword>
<protein>
    <submittedName>
        <fullName evidence="2">Uncharacterized protein</fullName>
    </submittedName>
</protein>
<proteinExistence type="predicted"/>
<dbReference type="AlphaFoldDB" id="A0A316EGS3"/>
<sequence>MQLDNKFRFSYDPFGLVDFNSKNGRYVPKPPKSNWGWVLWIVLLLILGLGILFRETIYKFFFPKTDDVDDKPEKVEPNDEVLKQLPAVTAQSFKLQPEHKIIIRLDLADEAKWDLELLEAKKKEGKAEFVKGKGWLLYE</sequence>
<evidence type="ECO:0000313" key="2">
    <source>
        <dbReference type="EMBL" id="PWK28954.1"/>
    </source>
</evidence>
<dbReference type="EMBL" id="QGGO01000002">
    <property type="protein sequence ID" value="PWK28954.1"/>
    <property type="molecule type" value="Genomic_DNA"/>
</dbReference>
<keyword evidence="1" id="KW-0472">Membrane</keyword>
<evidence type="ECO:0000256" key="1">
    <source>
        <dbReference type="SAM" id="Phobius"/>
    </source>
</evidence>
<accession>A0A316EGS3</accession>
<feature type="transmembrane region" description="Helical" evidence="1">
    <location>
        <begin position="35"/>
        <end position="53"/>
    </location>
</feature>
<evidence type="ECO:0000313" key="3">
    <source>
        <dbReference type="Proteomes" id="UP000245489"/>
    </source>
</evidence>
<gene>
    <name evidence="2" type="ORF">LV89_00507</name>
</gene>
<dbReference type="Proteomes" id="UP000245489">
    <property type="component" value="Unassembled WGS sequence"/>
</dbReference>